<dbReference type="Gene3D" id="3.20.20.80">
    <property type="entry name" value="Glycosidases"/>
    <property type="match status" value="1"/>
</dbReference>
<feature type="domain" description="BACON" evidence="7">
    <location>
        <begin position="111"/>
        <end position="191"/>
    </location>
</feature>
<dbReference type="GO" id="GO:0005576">
    <property type="term" value="C:extracellular region"/>
    <property type="evidence" value="ECO:0007669"/>
    <property type="project" value="TreeGrafter"/>
</dbReference>
<dbReference type="GO" id="GO:0009251">
    <property type="term" value="P:glucan catabolic process"/>
    <property type="evidence" value="ECO:0007669"/>
    <property type="project" value="TreeGrafter"/>
</dbReference>
<dbReference type="PANTHER" id="PTHR31297">
    <property type="entry name" value="GLUCAN ENDO-1,6-BETA-GLUCOSIDASE B"/>
    <property type="match status" value="1"/>
</dbReference>
<organism evidence="8 9">
    <name type="scientific">Chryseolinea serpens</name>
    <dbReference type="NCBI Taxonomy" id="947013"/>
    <lineage>
        <taxon>Bacteria</taxon>
        <taxon>Pseudomonadati</taxon>
        <taxon>Bacteroidota</taxon>
        <taxon>Cytophagia</taxon>
        <taxon>Cytophagales</taxon>
        <taxon>Fulvivirgaceae</taxon>
        <taxon>Chryseolinea</taxon>
    </lineage>
</organism>
<evidence type="ECO:0000259" key="7">
    <source>
        <dbReference type="Pfam" id="PF19190"/>
    </source>
</evidence>
<gene>
    <name evidence="8" type="ORF">SAMN04488109_2966</name>
</gene>
<dbReference type="InterPro" id="IPR017853">
    <property type="entry name" value="GH"/>
</dbReference>
<dbReference type="PANTHER" id="PTHR31297:SF17">
    <property type="entry name" value="ENDOGLUCANASE"/>
    <property type="match status" value="1"/>
</dbReference>
<dbReference type="InterPro" id="IPR013783">
    <property type="entry name" value="Ig-like_fold"/>
</dbReference>
<evidence type="ECO:0000313" key="8">
    <source>
        <dbReference type="EMBL" id="SHH16533.1"/>
    </source>
</evidence>
<keyword evidence="2 4" id="KW-0378">Hydrolase</keyword>
<protein>
    <submittedName>
        <fullName evidence="8">Endoglucanase</fullName>
    </submittedName>
</protein>
<feature type="chain" id="PRO_5013359374" evidence="5">
    <location>
        <begin position="22"/>
        <end position="561"/>
    </location>
</feature>
<comment type="similarity">
    <text evidence="4">Belongs to the glycosyl hydrolase 5 (cellulase A) family.</text>
</comment>
<dbReference type="InterPro" id="IPR001547">
    <property type="entry name" value="Glyco_hydro_5"/>
</dbReference>
<evidence type="ECO:0000256" key="1">
    <source>
        <dbReference type="ARBA" id="ARBA00022729"/>
    </source>
</evidence>
<feature type="domain" description="BACON" evidence="7">
    <location>
        <begin position="24"/>
        <end position="107"/>
    </location>
</feature>
<evidence type="ECO:0000256" key="4">
    <source>
        <dbReference type="RuleBase" id="RU361153"/>
    </source>
</evidence>
<dbReference type="SUPFAM" id="SSF51445">
    <property type="entry name" value="(Trans)glycosidases"/>
    <property type="match status" value="1"/>
</dbReference>
<dbReference type="InterPro" id="IPR024361">
    <property type="entry name" value="BACON"/>
</dbReference>
<feature type="domain" description="Glycoside hydrolase family 5" evidence="6">
    <location>
        <begin position="235"/>
        <end position="531"/>
    </location>
</feature>
<accession>A0A1M5QSG8</accession>
<dbReference type="GO" id="GO:0008422">
    <property type="term" value="F:beta-glucosidase activity"/>
    <property type="evidence" value="ECO:0007669"/>
    <property type="project" value="TreeGrafter"/>
</dbReference>
<evidence type="ECO:0000256" key="5">
    <source>
        <dbReference type="SAM" id="SignalP"/>
    </source>
</evidence>
<dbReference type="Gene3D" id="2.60.40.10">
    <property type="entry name" value="Immunoglobulins"/>
    <property type="match status" value="2"/>
</dbReference>
<reference evidence="8 9" key="1">
    <citation type="submission" date="2016-11" db="EMBL/GenBank/DDBJ databases">
        <authorList>
            <person name="Jaros S."/>
            <person name="Januszkiewicz K."/>
            <person name="Wedrychowicz H."/>
        </authorList>
    </citation>
    <scope>NUCLEOTIDE SEQUENCE [LARGE SCALE GENOMIC DNA]</scope>
    <source>
        <strain evidence="8 9">DSM 24574</strain>
    </source>
</reference>
<dbReference type="STRING" id="947013.SAMN04488109_2966"/>
<evidence type="ECO:0000259" key="6">
    <source>
        <dbReference type="Pfam" id="PF00150"/>
    </source>
</evidence>
<sequence>MFMVCLLALVLSCASSDPDPAAELVISTDQLELSKDGETKSFHIKANTDWTLSSAAAWCTVTPTSGQAGTIKIDATAAKNETASERSAAITVTAGGLSKQITITQNAAGLLTVTQQEVSVAVGGQQITIPVQSSGTYAIAIDEDWITTAAGSTLENPKFDVAANAALLSRVATVTFSLNSLTQVVTVTQAGQPLTIDADNAGMASDAMTLAQKMKVGWNLGNTLECTGVTNGVYTASETMWGNPKTTKTLIDGVKAAGFNAVRLPCAWSGYIEDVTTYRIKDAWLARVKEVIDYCVDNDMYVIINIHWDGGWLEEHPLYANQTEVNKKQKALWEQISVYFRDYDEHLLFAGTNEVHANYSTPTTENITVQQSFNQTFVDAVRSTGGKNAWRNLVVQAYNTNITFARDYMTMPTDAAGTSNRLMAEVHFYDPYDFALDASSSKYLWGADYAGNANTSTWGQEAWVDEAFGIVKTKFVNNGIPVILGEYAAILRSGLPNGLADHIKARNHYLNYVTKTAKANGMVPFYWDAGGTGDNSTGLFDRSTGQIAHSDAVDAIVSGAN</sequence>
<feature type="signal peptide" evidence="5">
    <location>
        <begin position="1"/>
        <end position="21"/>
    </location>
</feature>
<proteinExistence type="inferred from homology"/>
<keyword evidence="9" id="KW-1185">Reference proteome</keyword>
<dbReference type="Pfam" id="PF00150">
    <property type="entry name" value="Cellulase"/>
    <property type="match status" value="1"/>
</dbReference>
<keyword evidence="3 4" id="KW-0326">Glycosidase</keyword>
<dbReference type="EMBL" id="FQWQ01000002">
    <property type="protein sequence ID" value="SHH16533.1"/>
    <property type="molecule type" value="Genomic_DNA"/>
</dbReference>
<evidence type="ECO:0000313" key="9">
    <source>
        <dbReference type="Proteomes" id="UP000184212"/>
    </source>
</evidence>
<evidence type="ECO:0000256" key="3">
    <source>
        <dbReference type="ARBA" id="ARBA00023295"/>
    </source>
</evidence>
<dbReference type="Proteomes" id="UP000184212">
    <property type="component" value="Unassembled WGS sequence"/>
</dbReference>
<evidence type="ECO:0000256" key="2">
    <source>
        <dbReference type="ARBA" id="ARBA00022801"/>
    </source>
</evidence>
<dbReference type="InterPro" id="IPR050386">
    <property type="entry name" value="Glycosyl_hydrolase_5"/>
</dbReference>
<dbReference type="Pfam" id="PF19190">
    <property type="entry name" value="BACON_2"/>
    <property type="match status" value="2"/>
</dbReference>
<keyword evidence="1 5" id="KW-0732">Signal</keyword>
<dbReference type="CDD" id="cd14948">
    <property type="entry name" value="BACON"/>
    <property type="match status" value="2"/>
</dbReference>
<name>A0A1M5QSG8_9BACT</name>
<dbReference type="AlphaFoldDB" id="A0A1M5QSG8"/>
<dbReference type="GO" id="GO:0009986">
    <property type="term" value="C:cell surface"/>
    <property type="evidence" value="ECO:0007669"/>
    <property type="project" value="TreeGrafter"/>
</dbReference>